<evidence type="ECO:0000256" key="1">
    <source>
        <dbReference type="PROSITE-ProRule" id="PRU00169"/>
    </source>
</evidence>
<keyword evidence="5" id="KW-1185">Reference proteome</keyword>
<dbReference type="SMART" id="SM00448">
    <property type="entry name" value="REC"/>
    <property type="match status" value="1"/>
</dbReference>
<dbReference type="GO" id="GO:0000156">
    <property type="term" value="F:phosphorelay response regulator activity"/>
    <property type="evidence" value="ECO:0007669"/>
    <property type="project" value="InterPro"/>
</dbReference>
<keyword evidence="4" id="KW-0238">DNA-binding</keyword>
<evidence type="ECO:0000259" key="2">
    <source>
        <dbReference type="PROSITE" id="PS50110"/>
    </source>
</evidence>
<dbReference type="PROSITE" id="PS50110">
    <property type="entry name" value="RESPONSE_REGULATORY"/>
    <property type="match status" value="1"/>
</dbReference>
<dbReference type="PANTHER" id="PTHR37299">
    <property type="entry name" value="TRANSCRIPTIONAL REGULATOR-RELATED"/>
    <property type="match status" value="1"/>
</dbReference>
<feature type="modified residue" description="4-aspartylphosphate" evidence="1">
    <location>
        <position position="53"/>
    </location>
</feature>
<dbReference type="EMBL" id="CP017141">
    <property type="protein sequence ID" value="AOM78397.1"/>
    <property type="molecule type" value="Genomic_DNA"/>
</dbReference>
<dbReference type="InterPro" id="IPR046947">
    <property type="entry name" value="LytR-like"/>
</dbReference>
<dbReference type="KEGG" id="psty:BFS30_15155"/>
<gene>
    <name evidence="4" type="ORF">BFS30_15155</name>
</gene>
<feature type="domain" description="HTH LytTR-type" evidence="3">
    <location>
        <begin position="145"/>
        <end position="246"/>
    </location>
</feature>
<dbReference type="InterPro" id="IPR001789">
    <property type="entry name" value="Sig_transdc_resp-reg_receiver"/>
</dbReference>
<keyword evidence="1" id="KW-0597">Phosphoprotein</keyword>
<dbReference type="RefSeq" id="WP_069380062.1">
    <property type="nucleotide sequence ID" value="NZ_CP017141.1"/>
</dbReference>
<dbReference type="InterPro" id="IPR011006">
    <property type="entry name" value="CheY-like_superfamily"/>
</dbReference>
<evidence type="ECO:0000313" key="5">
    <source>
        <dbReference type="Proteomes" id="UP000094313"/>
    </source>
</evidence>
<dbReference type="PANTHER" id="PTHR37299:SF1">
    <property type="entry name" value="STAGE 0 SPORULATION PROTEIN A HOMOLOG"/>
    <property type="match status" value="1"/>
</dbReference>
<protein>
    <submittedName>
        <fullName evidence="4">DNA-binding response regulator</fullName>
    </submittedName>
</protein>
<dbReference type="Gene3D" id="2.40.50.1020">
    <property type="entry name" value="LytTr DNA-binding domain"/>
    <property type="match status" value="1"/>
</dbReference>
<sequence length="248" mass="28756">MKLYILEDEVRILQHLLQILQKIPYIQVVGSAAEVVKASKEIPELKPDIILADIRLKDGDSFQLFAEIGEADFQVIFLTAYDQYAIQALNMGAFGYLLKPIDETSLTSMLDKCFHHRKQESFDQQQLSIARDHYLAQGVAASRRIALKSVEFIEIVPMEDIIFCKSDKGYTTFYLNNKTEILVSKGLKEYESLLVPFGFLRCHQSYLVNFQYVKKYFREGFLQMQNKEMVPVSSRKKEEVLRYLENIS</sequence>
<dbReference type="InterPro" id="IPR007492">
    <property type="entry name" value="LytTR_DNA-bd_dom"/>
</dbReference>
<dbReference type="AlphaFoldDB" id="A0A1D7QIA9"/>
<dbReference type="Proteomes" id="UP000094313">
    <property type="component" value="Chromosome"/>
</dbReference>
<organism evidence="4 5">
    <name type="scientific">Pedobacter steynii</name>
    <dbReference type="NCBI Taxonomy" id="430522"/>
    <lineage>
        <taxon>Bacteria</taxon>
        <taxon>Pseudomonadati</taxon>
        <taxon>Bacteroidota</taxon>
        <taxon>Sphingobacteriia</taxon>
        <taxon>Sphingobacteriales</taxon>
        <taxon>Sphingobacteriaceae</taxon>
        <taxon>Pedobacter</taxon>
    </lineage>
</organism>
<dbReference type="Pfam" id="PF00072">
    <property type="entry name" value="Response_reg"/>
    <property type="match status" value="1"/>
</dbReference>
<accession>A0A1D7QIA9</accession>
<proteinExistence type="predicted"/>
<dbReference type="Pfam" id="PF04397">
    <property type="entry name" value="LytTR"/>
    <property type="match status" value="1"/>
</dbReference>
<evidence type="ECO:0000313" key="4">
    <source>
        <dbReference type="EMBL" id="AOM78397.1"/>
    </source>
</evidence>
<evidence type="ECO:0000259" key="3">
    <source>
        <dbReference type="PROSITE" id="PS50930"/>
    </source>
</evidence>
<dbReference type="GO" id="GO:0003677">
    <property type="term" value="F:DNA binding"/>
    <property type="evidence" value="ECO:0007669"/>
    <property type="project" value="UniProtKB-KW"/>
</dbReference>
<name>A0A1D7QIA9_9SPHI</name>
<dbReference type="Gene3D" id="3.40.50.2300">
    <property type="match status" value="1"/>
</dbReference>
<dbReference type="SMART" id="SM00850">
    <property type="entry name" value="LytTR"/>
    <property type="match status" value="1"/>
</dbReference>
<dbReference type="SUPFAM" id="SSF52172">
    <property type="entry name" value="CheY-like"/>
    <property type="match status" value="1"/>
</dbReference>
<dbReference type="PROSITE" id="PS50930">
    <property type="entry name" value="HTH_LYTTR"/>
    <property type="match status" value="1"/>
</dbReference>
<dbReference type="OrthoDB" id="9787344at2"/>
<feature type="domain" description="Response regulatory" evidence="2">
    <location>
        <begin position="2"/>
        <end position="114"/>
    </location>
</feature>
<reference evidence="4 5" key="1">
    <citation type="submission" date="2016-08" db="EMBL/GenBank/DDBJ databases">
        <authorList>
            <person name="Seilhamer J.J."/>
        </authorList>
    </citation>
    <scope>NUCLEOTIDE SEQUENCE [LARGE SCALE GENOMIC DNA]</scope>
    <source>
        <strain evidence="4 5">DX4</strain>
    </source>
</reference>